<feature type="compositionally biased region" description="Basic and acidic residues" evidence="1">
    <location>
        <begin position="68"/>
        <end position="108"/>
    </location>
</feature>
<keyword evidence="3" id="KW-0732">Signal</keyword>
<comment type="caution">
    <text evidence="4">The sequence shown here is derived from an EMBL/GenBank/DDBJ whole genome shotgun (WGS) entry which is preliminary data.</text>
</comment>
<dbReference type="Proteomes" id="UP001598300">
    <property type="component" value="Unassembled WGS sequence"/>
</dbReference>
<evidence type="ECO:0000256" key="3">
    <source>
        <dbReference type="SAM" id="SignalP"/>
    </source>
</evidence>
<dbReference type="NCBIfam" id="TIGR01167">
    <property type="entry name" value="LPXTG_anchor"/>
    <property type="match status" value="1"/>
</dbReference>
<reference evidence="4 5" key="1">
    <citation type="submission" date="2024-09" db="EMBL/GenBank/DDBJ databases">
        <title>The Natural Products Discovery Center: Release of the First 8490 Sequenced Strains for Exploring Actinobacteria Biosynthetic Diversity.</title>
        <authorList>
            <person name="Kalkreuter E."/>
            <person name="Kautsar S.A."/>
            <person name="Yang D."/>
            <person name="Bader C.D."/>
            <person name="Teijaro C.N."/>
            <person name="Fluegel L."/>
            <person name="Davis C.M."/>
            <person name="Simpson J.R."/>
            <person name="Lauterbach L."/>
            <person name="Steele A.D."/>
            <person name="Gui C."/>
            <person name="Meng S."/>
            <person name="Li G."/>
            <person name="Viehrig K."/>
            <person name="Ye F."/>
            <person name="Su P."/>
            <person name="Kiefer A.F."/>
            <person name="Nichols A."/>
            <person name="Cepeda A.J."/>
            <person name="Yan W."/>
            <person name="Fan B."/>
            <person name="Jiang Y."/>
            <person name="Adhikari A."/>
            <person name="Zheng C.-J."/>
            <person name="Schuster L."/>
            <person name="Cowan T.M."/>
            <person name="Smanski M.J."/>
            <person name="Chevrette M.G."/>
            <person name="De Carvalho L.P.S."/>
            <person name="Shen B."/>
        </authorList>
    </citation>
    <scope>NUCLEOTIDE SEQUENCE [LARGE SCALE GENOMIC DNA]</scope>
    <source>
        <strain evidence="4 5">NPDC058584</strain>
    </source>
</reference>
<evidence type="ECO:0000256" key="1">
    <source>
        <dbReference type="SAM" id="MobiDB-lite"/>
    </source>
</evidence>
<evidence type="ECO:0000313" key="5">
    <source>
        <dbReference type="Proteomes" id="UP001598300"/>
    </source>
</evidence>
<feature type="compositionally biased region" description="Basic and acidic residues" evidence="1">
    <location>
        <begin position="133"/>
        <end position="143"/>
    </location>
</feature>
<feature type="region of interest" description="Disordered" evidence="1">
    <location>
        <begin position="289"/>
        <end position="323"/>
    </location>
</feature>
<sequence length="361" mass="37743">MKIRRALAVAAATAVLAPVTLLSSPAAFATPGPTPEAGESTPATQEEPKTDPEAEQPAPAPAPEEEQEKEKPAAEEGEEKPPAEEGEEKPPAEEEKEKPSDEEEKPKEGAPSPSATAPAPSPSATSPADTCVDSDRPTTDKNLRTSLSGLPSKVVAGSGFHAFKLNVENKGDKVYDRVDLGLFAFQADTDTWDETTEYLTLQFKNPETGVWTDIVLDEDDDAAGYIGYTGIRAKESFTIDVRLSVDKKAPASFGLAIVTGVYVDDKGNCVFPDGEAYYEFKVLAAGKDAGKPNEAKPQTGGKKPVKAKPVGNTPIKPEGTLAQTGSDSDLPVIAAVGGVAILAGAGVVFALGRRRKADAAV</sequence>
<feature type="compositionally biased region" description="Low complexity" evidence="1">
    <location>
        <begin position="110"/>
        <end position="128"/>
    </location>
</feature>
<proteinExistence type="predicted"/>
<dbReference type="PRINTS" id="PR01217">
    <property type="entry name" value="PRICHEXTENSN"/>
</dbReference>
<name>A0ABW6DMN4_9ACTN</name>
<protein>
    <submittedName>
        <fullName evidence="4">LPXTG cell wall anchor domain-containing protein</fullName>
    </submittedName>
</protein>
<feature type="signal peptide" evidence="3">
    <location>
        <begin position="1"/>
        <end position="29"/>
    </location>
</feature>
<feature type="transmembrane region" description="Helical" evidence="2">
    <location>
        <begin position="330"/>
        <end position="351"/>
    </location>
</feature>
<dbReference type="RefSeq" id="WP_079167409.1">
    <property type="nucleotide sequence ID" value="NZ_JBHVRE010000008.1"/>
</dbReference>
<gene>
    <name evidence="4" type="ORF">ACFWR3_03305</name>
</gene>
<evidence type="ECO:0000256" key="2">
    <source>
        <dbReference type="SAM" id="Phobius"/>
    </source>
</evidence>
<accession>A0ABW6DMN4</accession>
<keyword evidence="2" id="KW-1133">Transmembrane helix</keyword>
<feature type="chain" id="PRO_5045891200" evidence="3">
    <location>
        <begin position="30"/>
        <end position="361"/>
    </location>
</feature>
<keyword evidence="5" id="KW-1185">Reference proteome</keyword>
<feature type="region of interest" description="Disordered" evidence="1">
    <location>
        <begin position="25"/>
        <end position="146"/>
    </location>
</feature>
<dbReference type="EMBL" id="JBHXPM010000002">
    <property type="protein sequence ID" value="MFD3955096.1"/>
    <property type="molecule type" value="Genomic_DNA"/>
</dbReference>
<evidence type="ECO:0000313" key="4">
    <source>
        <dbReference type="EMBL" id="MFD3955096.1"/>
    </source>
</evidence>
<keyword evidence="2" id="KW-0472">Membrane</keyword>
<keyword evidence="2" id="KW-0812">Transmembrane</keyword>
<organism evidence="4 5">
    <name type="scientific">Streptomyces bacillaris</name>
    <dbReference type="NCBI Taxonomy" id="68179"/>
    <lineage>
        <taxon>Bacteria</taxon>
        <taxon>Bacillati</taxon>
        <taxon>Actinomycetota</taxon>
        <taxon>Actinomycetes</taxon>
        <taxon>Kitasatosporales</taxon>
        <taxon>Streptomycetaceae</taxon>
        <taxon>Streptomyces</taxon>
    </lineage>
</organism>